<evidence type="ECO:0000256" key="6">
    <source>
        <dbReference type="ARBA" id="ARBA00022700"/>
    </source>
</evidence>
<dbReference type="FunFam" id="1.10.167.10:FF:000002">
    <property type="entry name" value="Regulator of G-protein signaling 6 isoform 9"/>
    <property type="match status" value="1"/>
</dbReference>
<dbReference type="Gene3D" id="1.10.1240.60">
    <property type="match status" value="1"/>
</dbReference>
<dbReference type="Ensembl" id="ENSSFOT00015083536.1">
    <property type="protein sequence ID" value="ENSSFOP00015042788.1"/>
    <property type="gene ID" value="ENSSFOG00015010456.2"/>
</dbReference>
<feature type="domain" description="RGS" evidence="8">
    <location>
        <begin position="292"/>
        <end position="407"/>
    </location>
</feature>
<dbReference type="SUPFAM" id="SSF48097">
    <property type="entry name" value="Regulator of G-protein signaling, RGS"/>
    <property type="match status" value="1"/>
</dbReference>
<dbReference type="InterPro" id="IPR036305">
    <property type="entry name" value="RGS_sf"/>
</dbReference>
<keyword evidence="4" id="KW-1003">Cell membrane</keyword>
<dbReference type="CDD" id="cd08738">
    <property type="entry name" value="RGS_RGS7"/>
    <property type="match status" value="1"/>
</dbReference>
<dbReference type="InterPro" id="IPR044926">
    <property type="entry name" value="RGS_subdomain_2"/>
</dbReference>
<dbReference type="GO" id="GO:0043005">
    <property type="term" value="C:neuron projection"/>
    <property type="evidence" value="ECO:0007669"/>
    <property type="project" value="TreeGrafter"/>
</dbReference>
<comment type="subcellular location">
    <subcellularLocation>
        <location evidence="2">Cell membrane</location>
    </subcellularLocation>
    <subcellularLocation>
        <location evidence="3">Cytoplasm</location>
        <location evidence="3">Cytosol</location>
    </subcellularLocation>
    <subcellularLocation>
        <location evidence="1">Membrane</location>
        <topology evidence="1">Peripheral membrane protein</topology>
    </subcellularLocation>
</comment>
<evidence type="ECO:0000256" key="2">
    <source>
        <dbReference type="ARBA" id="ARBA00004236"/>
    </source>
</evidence>
<dbReference type="AlphaFoldDB" id="A0A8C9SUZ3"/>
<dbReference type="PROSITE" id="PS50132">
    <property type="entry name" value="RGS"/>
    <property type="match status" value="1"/>
</dbReference>
<keyword evidence="6" id="KW-0734">Signal transduction inhibitor</keyword>
<reference evidence="10 11" key="1">
    <citation type="submission" date="2019-04" db="EMBL/GenBank/DDBJ databases">
        <authorList>
            <consortium name="Wellcome Sanger Institute Data Sharing"/>
        </authorList>
    </citation>
    <scope>NUCLEOTIDE SEQUENCE [LARGE SCALE GENOMIC DNA]</scope>
</reference>
<evidence type="ECO:0000256" key="5">
    <source>
        <dbReference type="ARBA" id="ARBA00022490"/>
    </source>
</evidence>
<dbReference type="InterPro" id="IPR047017">
    <property type="entry name" value="RGS6/7/9/11_DHEX_sf"/>
</dbReference>
<dbReference type="InterPro" id="IPR040759">
    <property type="entry name" value="RGS_DHEX"/>
</dbReference>
<dbReference type="SUPFAM" id="SSF46785">
    <property type="entry name" value="Winged helix' DNA-binding domain"/>
    <property type="match status" value="1"/>
</dbReference>
<reference evidence="10" key="3">
    <citation type="submission" date="2025-09" db="UniProtKB">
        <authorList>
            <consortium name="Ensembl"/>
        </authorList>
    </citation>
    <scope>IDENTIFICATION</scope>
</reference>
<keyword evidence="5" id="KW-0963">Cytoplasm</keyword>
<accession>A0A8C9SUZ3</accession>
<evidence type="ECO:0000259" key="9">
    <source>
        <dbReference type="PROSITE" id="PS50186"/>
    </source>
</evidence>
<dbReference type="SMART" id="SM00315">
    <property type="entry name" value="RGS"/>
    <property type="match status" value="1"/>
</dbReference>
<gene>
    <name evidence="10" type="primary">RGS7</name>
    <name evidence="10" type="synonym">rgs7b</name>
</gene>
<dbReference type="Pfam" id="PF00610">
    <property type="entry name" value="DEP"/>
    <property type="match status" value="1"/>
</dbReference>
<dbReference type="FunFam" id="1.10.10.10:FF:000162">
    <property type="entry name" value="Regulator of G-protein signaling 6"/>
    <property type="match status" value="1"/>
</dbReference>
<dbReference type="InterPro" id="IPR015898">
    <property type="entry name" value="G-protein_gamma-like_dom"/>
</dbReference>
<dbReference type="GO" id="GO:0005886">
    <property type="term" value="C:plasma membrane"/>
    <property type="evidence" value="ECO:0007669"/>
    <property type="project" value="UniProtKB-SubCell"/>
</dbReference>
<keyword evidence="11" id="KW-1185">Reference proteome</keyword>
<dbReference type="Gene3D" id="1.10.167.10">
    <property type="entry name" value="Regulator of G-protein Signalling 4, domain 2"/>
    <property type="match status" value="1"/>
</dbReference>
<dbReference type="InterPro" id="IPR016137">
    <property type="entry name" value="RGS"/>
</dbReference>
<name>A0A8C9SUZ3_SCLFO</name>
<protein>
    <submittedName>
        <fullName evidence="10">Regulator of G protein signaling 7b</fullName>
    </submittedName>
</protein>
<dbReference type="Pfam" id="PF00631">
    <property type="entry name" value="G-gamma"/>
    <property type="match status" value="1"/>
</dbReference>
<dbReference type="GO" id="GO:0009968">
    <property type="term" value="P:negative regulation of signal transduction"/>
    <property type="evidence" value="ECO:0007669"/>
    <property type="project" value="UniProtKB-KW"/>
</dbReference>
<dbReference type="PANTHER" id="PTHR45746">
    <property type="entry name" value="LP21163P"/>
    <property type="match status" value="1"/>
</dbReference>
<evidence type="ECO:0000256" key="4">
    <source>
        <dbReference type="ARBA" id="ARBA00022475"/>
    </source>
</evidence>
<dbReference type="InterPro" id="IPR036390">
    <property type="entry name" value="WH_DNA-bd_sf"/>
</dbReference>
<dbReference type="GO" id="GO:0008277">
    <property type="term" value="P:regulation of G protein-coupled receptor signaling pathway"/>
    <property type="evidence" value="ECO:0007669"/>
    <property type="project" value="InterPro"/>
</dbReference>
<evidence type="ECO:0000313" key="10">
    <source>
        <dbReference type="Ensembl" id="ENSSFOP00015042788.1"/>
    </source>
</evidence>
<organism evidence="10 11">
    <name type="scientific">Scleropages formosus</name>
    <name type="common">Asian bonytongue</name>
    <name type="synonym">Osteoglossum formosum</name>
    <dbReference type="NCBI Taxonomy" id="113540"/>
    <lineage>
        <taxon>Eukaryota</taxon>
        <taxon>Metazoa</taxon>
        <taxon>Chordata</taxon>
        <taxon>Craniata</taxon>
        <taxon>Vertebrata</taxon>
        <taxon>Euteleostomi</taxon>
        <taxon>Actinopterygii</taxon>
        <taxon>Neopterygii</taxon>
        <taxon>Teleostei</taxon>
        <taxon>Osteoglossocephala</taxon>
        <taxon>Osteoglossomorpha</taxon>
        <taxon>Osteoglossiformes</taxon>
        <taxon>Osteoglossidae</taxon>
        <taxon>Scleropages</taxon>
    </lineage>
</organism>
<dbReference type="Gene3D" id="1.10.10.10">
    <property type="entry name" value="Winged helix-like DNA-binding domain superfamily/Winged helix DNA-binding domain"/>
    <property type="match status" value="1"/>
</dbReference>
<evidence type="ECO:0000259" key="8">
    <source>
        <dbReference type="PROSITE" id="PS50132"/>
    </source>
</evidence>
<dbReference type="SMART" id="SM01224">
    <property type="entry name" value="G_gamma"/>
    <property type="match status" value="1"/>
</dbReference>
<dbReference type="GeneTree" id="ENSGT00940000156661"/>
<dbReference type="PROSITE" id="PS50186">
    <property type="entry name" value="DEP"/>
    <property type="match status" value="1"/>
</dbReference>
<keyword evidence="7" id="KW-0472">Membrane</keyword>
<dbReference type="GO" id="GO:0005829">
    <property type="term" value="C:cytosol"/>
    <property type="evidence" value="ECO:0007669"/>
    <property type="project" value="UniProtKB-SubCell"/>
</dbReference>
<dbReference type="Pfam" id="PF00615">
    <property type="entry name" value="RGS"/>
    <property type="match status" value="1"/>
</dbReference>
<feature type="domain" description="DEP" evidence="9">
    <location>
        <begin position="11"/>
        <end position="86"/>
    </location>
</feature>
<dbReference type="FunFam" id="1.10.1240.60:FF:000001">
    <property type="entry name" value="Regulator of G-protein signaling 6"/>
    <property type="match status" value="1"/>
</dbReference>
<dbReference type="SUPFAM" id="SSF48670">
    <property type="entry name" value="Transducin (heterotrimeric G protein), gamma chain"/>
    <property type="match status" value="1"/>
</dbReference>
<dbReference type="InterPro" id="IPR036284">
    <property type="entry name" value="GGL_sf"/>
</dbReference>
<evidence type="ECO:0000256" key="7">
    <source>
        <dbReference type="ARBA" id="ARBA00023136"/>
    </source>
</evidence>
<dbReference type="SMART" id="SM00049">
    <property type="entry name" value="DEP"/>
    <property type="match status" value="1"/>
</dbReference>
<dbReference type="GO" id="GO:0035556">
    <property type="term" value="P:intracellular signal transduction"/>
    <property type="evidence" value="ECO:0007669"/>
    <property type="project" value="InterPro"/>
</dbReference>
<dbReference type="InterPro" id="IPR036388">
    <property type="entry name" value="WH-like_DNA-bd_sf"/>
</dbReference>
<dbReference type="Proteomes" id="UP000694397">
    <property type="component" value="Chromosome 24"/>
</dbReference>
<reference evidence="10" key="2">
    <citation type="submission" date="2025-08" db="UniProtKB">
        <authorList>
            <consortium name="Ensembl"/>
        </authorList>
    </citation>
    <scope>IDENTIFICATION</scope>
</reference>
<proteinExistence type="predicted"/>
<dbReference type="PRINTS" id="PR01301">
    <property type="entry name" value="RGSPROTEIN"/>
</dbReference>
<dbReference type="Pfam" id="PF18148">
    <property type="entry name" value="RGS_DHEX"/>
    <property type="match status" value="1"/>
</dbReference>
<dbReference type="CDD" id="cd04450">
    <property type="entry name" value="DEP_RGS7-like"/>
    <property type="match status" value="1"/>
</dbReference>
<evidence type="ECO:0000256" key="3">
    <source>
        <dbReference type="ARBA" id="ARBA00004514"/>
    </source>
</evidence>
<sequence length="480" mass="55412">MEDVIARMQDEKTGIPIRTVKSFLSKIPSVFSGSDIVQWMIKNLNIEDPVEALHLGTLMAAHGYFFPISDHVLTLKDDGTFYRFQTPYFWPSNCWEPENTDYAVYLCKRTMQNKARLELADYEAESLARLQRAFARKWEFIFMQAEAQAKVDKKRDKIERKILDSQERAFWDVHRPVVSVSLSTRLWYCTENWTLMRNTSFIDESVYGLQNDVRSHSPTHTPTPEVKSYVCSATFPCHPCSLLSYTEQYMEYDPFLTPPDPSNPWISDDTTLWEMEASKEPSQQRVKRWAFGINEVLKDPVGREQFLKFLESEFSSENLRFWLAVQELKKRPIREVPTRVEGIWQEFLAPGAPSAINVDSKSYDKTTQNVKDPGRYAFEDAQEHIYKLMKSDSYSRFIRSSAYQELLQAKKKVQLLGAPRQRSRLDVDALGPLRAGRHRKSASTLCSSGFRESVDVLSSTAFIPLHVSSVIYGTLLPSLI</sequence>
<dbReference type="InterPro" id="IPR000591">
    <property type="entry name" value="DEP_dom"/>
</dbReference>
<evidence type="ECO:0000256" key="1">
    <source>
        <dbReference type="ARBA" id="ARBA00004170"/>
    </source>
</evidence>
<dbReference type="GO" id="GO:0007186">
    <property type="term" value="P:G protein-coupled receptor signaling pathway"/>
    <property type="evidence" value="ECO:0007669"/>
    <property type="project" value="InterPro"/>
</dbReference>
<evidence type="ECO:0000313" key="11">
    <source>
        <dbReference type="Proteomes" id="UP000694397"/>
    </source>
</evidence>
<dbReference type="SMART" id="SM00224">
    <property type="entry name" value="GGL"/>
    <property type="match status" value="1"/>
</dbReference>
<dbReference type="InterPro" id="IPR047016">
    <property type="entry name" value="RGS6/7/9/11"/>
</dbReference>
<dbReference type="PANTHER" id="PTHR45746:SF7">
    <property type="entry name" value="REGULATOR OF G-PROTEIN SIGNALING 7"/>
    <property type="match status" value="1"/>
</dbReference>
<dbReference type="GO" id="GO:0005096">
    <property type="term" value="F:GTPase activator activity"/>
    <property type="evidence" value="ECO:0007669"/>
    <property type="project" value="TreeGrafter"/>
</dbReference>